<dbReference type="PANTHER" id="PTHR34580:SF9">
    <property type="entry name" value="SLL5097 PROTEIN"/>
    <property type="match status" value="1"/>
</dbReference>
<organism evidence="3 4">
    <name type="scientific">Mucilaginibacter glaciei</name>
    <dbReference type="NCBI Taxonomy" id="2772109"/>
    <lineage>
        <taxon>Bacteria</taxon>
        <taxon>Pseudomonadati</taxon>
        <taxon>Bacteroidota</taxon>
        <taxon>Sphingobacteriia</taxon>
        <taxon>Sphingobacteriales</taxon>
        <taxon>Sphingobacteriaceae</taxon>
        <taxon>Mucilaginibacter</taxon>
    </lineage>
</organism>
<proteinExistence type="predicted"/>
<dbReference type="RefSeq" id="WP_191165436.1">
    <property type="nucleotide sequence ID" value="NZ_JACWMX010000009.1"/>
</dbReference>
<dbReference type="PIRSF" id="PIRSF016838">
    <property type="entry name" value="PafC"/>
    <property type="match status" value="1"/>
</dbReference>
<dbReference type="Proteomes" id="UP000619078">
    <property type="component" value="Unassembled WGS sequence"/>
</dbReference>
<comment type="caution">
    <text evidence="3">The sequence shown here is derived from an EMBL/GenBank/DDBJ whole genome shotgun (WGS) entry which is preliminary data.</text>
</comment>
<dbReference type="Pfam" id="PF13280">
    <property type="entry name" value="WYL"/>
    <property type="match status" value="1"/>
</dbReference>
<evidence type="ECO:0000313" key="4">
    <source>
        <dbReference type="Proteomes" id="UP000619078"/>
    </source>
</evidence>
<dbReference type="Pfam" id="PF25583">
    <property type="entry name" value="WCX"/>
    <property type="match status" value="1"/>
</dbReference>
<accession>A0A926NV33</accession>
<dbReference type="AlphaFoldDB" id="A0A926NV33"/>
<sequence length="335" mass="39011">MNHDHAYLRYQVIDQCLNSHRKEWTKNGLLAQLAKSDFDISDSTLEKDINKMRGGSLPFGKAPITWCPKRKVYYYAKEFAINVPVNSEELRSLEMAVRTLNQFKDIAYFSQFAGAVDKVIRFVRQIKASQQQSAMPAILFEKVPYLKGYEHIDAILNAIENQQCLWITYQPFERESYKTEFHPYFVKEFHNRWYVVGLTDYDTELRTFALDRIQELATIPSVYVANTTVDPEAYFKDCIGVNFMQRNIEKVHLSFKPRQGNYVKTQHLHRSQIVIKDGPDEVIIELTIIINHELKMLIMSFGDQVKVLEPLSLAQDIAKISRRVAKAYRASPQRS</sequence>
<reference evidence="3" key="1">
    <citation type="submission" date="2020-09" db="EMBL/GenBank/DDBJ databases">
        <title>Novel species of Mucilaginibacter isolated from a glacier on the Tibetan Plateau.</title>
        <authorList>
            <person name="Liu Q."/>
            <person name="Xin Y.-H."/>
        </authorList>
    </citation>
    <scope>NUCLEOTIDE SEQUENCE</scope>
    <source>
        <strain evidence="3">ZB1P21</strain>
    </source>
</reference>
<keyword evidence="4" id="KW-1185">Reference proteome</keyword>
<dbReference type="InterPro" id="IPR026881">
    <property type="entry name" value="WYL_dom"/>
</dbReference>
<gene>
    <name evidence="3" type="ORF">IDJ76_18605</name>
</gene>
<dbReference type="InterPro" id="IPR057727">
    <property type="entry name" value="WCX_dom"/>
</dbReference>
<dbReference type="InterPro" id="IPR051534">
    <property type="entry name" value="CBASS_pafABC_assoc_protein"/>
</dbReference>
<feature type="domain" description="WYL" evidence="1">
    <location>
        <begin position="150"/>
        <end position="216"/>
    </location>
</feature>
<evidence type="ECO:0000259" key="1">
    <source>
        <dbReference type="Pfam" id="PF13280"/>
    </source>
</evidence>
<dbReference type="PANTHER" id="PTHR34580">
    <property type="match status" value="1"/>
</dbReference>
<dbReference type="PROSITE" id="PS52050">
    <property type="entry name" value="WYL"/>
    <property type="match status" value="1"/>
</dbReference>
<feature type="domain" description="WCX" evidence="2">
    <location>
        <begin position="249"/>
        <end position="325"/>
    </location>
</feature>
<name>A0A926NV33_9SPHI</name>
<evidence type="ECO:0000259" key="2">
    <source>
        <dbReference type="Pfam" id="PF25583"/>
    </source>
</evidence>
<evidence type="ECO:0000313" key="3">
    <source>
        <dbReference type="EMBL" id="MBD1395122.1"/>
    </source>
</evidence>
<dbReference type="EMBL" id="JACWMX010000009">
    <property type="protein sequence ID" value="MBD1395122.1"/>
    <property type="molecule type" value="Genomic_DNA"/>
</dbReference>
<protein>
    <submittedName>
        <fullName evidence="3">WYL domain-containing protein</fullName>
    </submittedName>
</protein>
<dbReference type="InterPro" id="IPR028349">
    <property type="entry name" value="PafC-like"/>
</dbReference>